<dbReference type="InterPro" id="IPR014710">
    <property type="entry name" value="RmlC-like_jellyroll"/>
</dbReference>
<keyword evidence="3" id="KW-1185">Reference proteome</keyword>
<organism evidence="2 3">
    <name type="scientific">Blomia tropicalis</name>
    <name type="common">Mite</name>
    <dbReference type="NCBI Taxonomy" id="40697"/>
    <lineage>
        <taxon>Eukaryota</taxon>
        <taxon>Metazoa</taxon>
        <taxon>Ecdysozoa</taxon>
        <taxon>Arthropoda</taxon>
        <taxon>Chelicerata</taxon>
        <taxon>Arachnida</taxon>
        <taxon>Acari</taxon>
        <taxon>Acariformes</taxon>
        <taxon>Sarcoptiformes</taxon>
        <taxon>Astigmata</taxon>
        <taxon>Glycyphagoidea</taxon>
        <taxon>Echimyopodidae</taxon>
        <taxon>Blomia</taxon>
    </lineage>
</organism>
<evidence type="ECO:0000313" key="2">
    <source>
        <dbReference type="EMBL" id="KAJ6222222.1"/>
    </source>
</evidence>
<dbReference type="EMBL" id="JAPWDV010000001">
    <property type="protein sequence ID" value="KAJ6222222.1"/>
    <property type="molecule type" value="Genomic_DNA"/>
</dbReference>
<sequence length="1038" mass="117283">MYHVRRRETVETIMVPHQPMNNQHHPPMHMNVNKFRNLFKKNHLMITSEVQKQNIINHLVHDNTFSSDAENTYNNSVILSSTPNGPKRSLQDFPSRVSSSRKRTFTPEPFFIDSAKKRKDKTFLEQPTDTIETETEHPSVIIERENPIFTIEKKHPNITIPYSANICMDSPYTSPATPNIIRNIDCQKSMYSFPRFTVDKSCLPVHPKVFSVLTQTISHNLDTSVKNVSTQMCTPDDMPDEVPTISESVKSIPRRSLHCDNFSEIRPATLMLTNEHSLDSKIRSNNSISSIGDNNAFILNTPVHEKSIKFTKDNVSVESNVPEIGKQAEVETSLQMEAVEPDVSKLIEQAELETSKQMEAAECDVSEFDKHNESKSSKVSSTSSISLRKSVQPFSVVDYSYYSKDNVSVESNVPEIGKQAQLETSLQMETVECDVSEFDNHDESISSKVSSASSISLRKSVQPFSVVDYSYYFKDNVSVESNVPEIGKQAQLETSKQMETVECDVSEFDNHDESISSKVSSASSISLRKSVQPFSIVDYSYYSKDNVSVESNVPEIGKQAQLETSKQMEAAECDVSEFDKHNESKSSKVPSTRSISLRKSVQPFSIVGYSYYSNDVSVESNVPEIKEQTKLVTSKLMDAVECDAPEIVEQTKSEVSMHMEAVKPDVSELVEQSESETSEHIDAVEPDVYELVEQTELKTSKHMEAVELDVSEFEAHDESMNSNVSSASSISFKKSVQPISIVNYSDYSDDSDEDIPMEEGHLDANMSEPNSISNDEDVSSESEDEQTNIIAKRKSLKRRILEQLSQQEEIIRPLDNTISRICRRSKRNRVRPLNFWSGQRPIYKQEQFFNGNFVQTIVGVTSAKEEPRRRIVRKANRNKNQLPPPPPPLTTTITELPNDQRMDNIMDLSIHINQFKNLEKQGDEPHPGIIKYEEIVWNESKNSPGILTSITNKLDGLAWGKVKFEPNAKKAQTKTGNYSTFFNVAYGTLLLKIDQMPDTVVKTGSSFEIKKQTQYSISNLRNDYAMVDFTIVKGNGTH</sequence>
<feature type="compositionally biased region" description="Acidic residues" evidence="1">
    <location>
        <begin position="747"/>
        <end position="757"/>
    </location>
</feature>
<dbReference type="AlphaFoldDB" id="A0A9Q0MD05"/>
<evidence type="ECO:0000313" key="3">
    <source>
        <dbReference type="Proteomes" id="UP001142055"/>
    </source>
</evidence>
<dbReference type="Gene3D" id="2.60.120.10">
    <property type="entry name" value="Jelly Rolls"/>
    <property type="match status" value="1"/>
</dbReference>
<gene>
    <name evidence="2" type="ORF">RDWZM_000767</name>
</gene>
<name>A0A9Q0MD05_BLOTA</name>
<feature type="compositionally biased region" description="Acidic residues" evidence="1">
    <location>
        <begin position="774"/>
        <end position="786"/>
    </location>
</feature>
<reference evidence="2" key="1">
    <citation type="submission" date="2022-12" db="EMBL/GenBank/DDBJ databases">
        <title>Genome assemblies of Blomia tropicalis.</title>
        <authorList>
            <person name="Cui Y."/>
        </authorList>
    </citation>
    <scope>NUCLEOTIDE SEQUENCE</scope>
    <source>
        <tissue evidence="2">Adult mites</tissue>
    </source>
</reference>
<evidence type="ECO:0000256" key="1">
    <source>
        <dbReference type="SAM" id="MobiDB-lite"/>
    </source>
</evidence>
<dbReference type="Proteomes" id="UP001142055">
    <property type="component" value="Chromosome 1"/>
</dbReference>
<accession>A0A9Q0MD05</accession>
<evidence type="ECO:0008006" key="4">
    <source>
        <dbReference type="Google" id="ProtNLM"/>
    </source>
</evidence>
<feature type="region of interest" description="Disordered" evidence="1">
    <location>
        <begin position="77"/>
        <end position="101"/>
    </location>
</feature>
<proteinExistence type="predicted"/>
<feature type="region of interest" description="Disordered" evidence="1">
    <location>
        <begin position="744"/>
        <end position="787"/>
    </location>
</feature>
<protein>
    <recommendedName>
        <fullName evidence="4">Mif2/CENP-C cupin domain-containing protein</fullName>
    </recommendedName>
</protein>
<comment type="caution">
    <text evidence="2">The sequence shown here is derived from an EMBL/GenBank/DDBJ whole genome shotgun (WGS) entry which is preliminary data.</text>
</comment>